<dbReference type="InterPro" id="IPR016098">
    <property type="entry name" value="CAP/MinC_C"/>
</dbReference>
<accession>A0A150G5M6</accession>
<protein>
    <recommendedName>
        <fullName evidence="8">C-CAP/cofactor C-like domain-containing protein</fullName>
    </recommendedName>
</protein>
<feature type="domain" description="C-CAP/cofactor C-like" evidence="8">
    <location>
        <begin position="176"/>
        <end position="345"/>
    </location>
</feature>
<dbReference type="Proteomes" id="UP000075714">
    <property type="component" value="Unassembled WGS sequence"/>
</dbReference>
<evidence type="ECO:0000256" key="4">
    <source>
        <dbReference type="ARBA" id="ARBA00022990"/>
    </source>
</evidence>
<dbReference type="PANTHER" id="PTHR15139:SF0">
    <property type="entry name" value="TUBULIN-SPECIFIC CHAPERONE C"/>
    <property type="match status" value="1"/>
</dbReference>
<comment type="similarity">
    <text evidence="2">Belongs to the TBCC family.</text>
</comment>
<evidence type="ECO:0000256" key="2">
    <source>
        <dbReference type="ARBA" id="ARBA00008848"/>
    </source>
</evidence>
<dbReference type="InterPro" id="IPR012945">
    <property type="entry name" value="Tubulin-bd_cofactor_C_dom"/>
</dbReference>
<dbReference type="GO" id="GO:0007021">
    <property type="term" value="P:tubulin complex assembly"/>
    <property type="evidence" value="ECO:0007669"/>
    <property type="project" value="TreeGrafter"/>
</dbReference>
<dbReference type="GO" id="GO:0015631">
    <property type="term" value="F:tubulin binding"/>
    <property type="evidence" value="ECO:0007669"/>
    <property type="project" value="InterPro"/>
</dbReference>
<comment type="caution">
    <text evidence="9">The sequence shown here is derived from an EMBL/GenBank/DDBJ whole genome shotgun (WGS) entry which is preliminary data.</text>
</comment>
<dbReference type="PANTHER" id="PTHR15139">
    <property type="entry name" value="TUBULIN FOLDING COFACTOR C"/>
    <property type="match status" value="1"/>
</dbReference>
<dbReference type="GO" id="GO:0007023">
    <property type="term" value="P:post-chaperonin tubulin folding pathway"/>
    <property type="evidence" value="ECO:0007669"/>
    <property type="project" value="InterPro"/>
</dbReference>
<dbReference type="InterPro" id="IPR027684">
    <property type="entry name" value="TBCC"/>
</dbReference>
<dbReference type="PROSITE" id="PS51329">
    <property type="entry name" value="C_CAP_COFACTOR_C"/>
    <property type="match status" value="1"/>
</dbReference>
<evidence type="ECO:0000259" key="8">
    <source>
        <dbReference type="PROSITE" id="PS51329"/>
    </source>
</evidence>
<name>A0A150G5M6_GONPE</name>
<dbReference type="InterPro" id="IPR006599">
    <property type="entry name" value="CARP_motif"/>
</dbReference>
<dbReference type="Pfam" id="PF07986">
    <property type="entry name" value="TBCC"/>
    <property type="match status" value="1"/>
</dbReference>
<evidence type="ECO:0000256" key="1">
    <source>
        <dbReference type="ARBA" id="ARBA00004496"/>
    </source>
</evidence>
<evidence type="ECO:0000313" key="9">
    <source>
        <dbReference type="EMBL" id="KXZ45186.1"/>
    </source>
</evidence>
<proteinExistence type="inferred from homology"/>
<dbReference type="SMART" id="SM00673">
    <property type="entry name" value="CARP"/>
    <property type="match status" value="2"/>
</dbReference>
<dbReference type="Pfam" id="PF16752">
    <property type="entry name" value="TBCC_N"/>
    <property type="match status" value="1"/>
</dbReference>
<dbReference type="InterPro" id="IPR031925">
    <property type="entry name" value="TBCC_N"/>
</dbReference>
<dbReference type="Gene3D" id="1.20.58.1250">
    <property type="entry name" value="Tubulin Binding Cofactor C, N-terminal domain"/>
    <property type="match status" value="1"/>
</dbReference>
<reference evidence="10" key="1">
    <citation type="journal article" date="2016" name="Nat. Commun.">
        <title>The Gonium pectorale genome demonstrates co-option of cell cycle regulation during the evolution of multicellularity.</title>
        <authorList>
            <person name="Hanschen E.R."/>
            <person name="Marriage T.N."/>
            <person name="Ferris P.J."/>
            <person name="Hamaji T."/>
            <person name="Toyoda A."/>
            <person name="Fujiyama A."/>
            <person name="Neme R."/>
            <person name="Noguchi H."/>
            <person name="Minakuchi Y."/>
            <person name="Suzuki M."/>
            <person name="Kawai-Toyooka H."/>
            <person name="Smith D.R."/>
            <person name="Sparks H."/>
            <person name="Anderson J."/>
            <person name="Bakaric R."/>
            <person name="Luria V."/>
            <person name="Karger A."/>
            <person name="Kirschner M.W."/>
            <person name="Durand P.M."/>
            <person name="Michod R.E."/>
            <person name="Nozaki H."/>
            <person name="Olson B.J."/>
        </authorList>
    </citation>
    <scope>NUCLEOTIDE SEQUENCE [LARGE SCALE GENOMIC DNA]</scope>
    <source>
        <strain evidence="10">NIES-2863</strain>
    </source>
</reference>
<dbReference type="AlphaFoldDB" id="A0A150G5M6"/>
<evidence type="ECO:0000256" key="5">
    <source>
        <dbReference type="ARBA" id="ARBA00023186"/>
    </source>
</evidence>
<gene>
    <name evidence="9" type="ORF">GPECTOR_57g476</name>
</gene>
<comment type="subcellular location">
    <subcellularLocation>
        <location evidence="1">Cytoplasm</location>
    </subcellularLocation>
</comment>
<keyword evidence="4" id="KW-0007">Acetylation</keyword>
<evidence type="ECO:0000256" key="3">
    <source>
        <dbReference type="ARBA" id="ARBA00022490"/>
    </source>
</evidence>
<dbReference type="InterPro" id="IPR038397">
    <property type="entry name" value="TBCC_N_sf"/>
</dbReference>
<dbReference type="STRING" id="33097.A0A150G5M6"/>
<dbReference type="OrthoDB" id="194775at2759"/>
<evidence type="ECO:0000313" key="10">
    <source>
        <dbReference type="Proteomes" id="UP000075714"/>
    </source>
</evidence>
<evidence type="ECO:0000256" key="6">
    <source>
        <dbReference type="ARBA" id="ARBA00026055"/>
    </source>
</evidence>
<comment type="subunit">
    <text evidence="6">Supercomplex made of cofactors A to E. Cofactors A and D function by capturing and stabilizing tubulin in a quasi-native conformation. Cofactor E binds to the cofactor D-tubulin complex; interaction with cofactor C then causes the release of tubulin polypeptides that are committed to the native state.</text>
</comment>
<dbReference type="Gene3D" id="2.160.20.70">
    <property type="match status" value="1"/>
</dbReference>
<sequence>MLLQQQQQQGGLTAPAAVPAVPATQVDAATDGEAQPLAVSAASPEQVATSLELLAAEALSLEQSTAAASYYLPLYDQKQCAAAVAALRAAIEGARSALAPRRRFAFGSKKVSKVRGEEVSAAAQAAPAQAAVSAVAVAAADTAAAAAASSASTAPAADADGGASTSGSAGDAVDAPAALAVSEQDRALVARGRGLMGLVGAEVVLRAEELEEGGAGGAAGGDFVLLGLTRCRVVLLGRLRALRLAGLRGCSVVAGPITGAVFADDVRGCSLSLAAYQVRVHRTHASDLFLRVRSKPIIEHSSGVRVAPWAAAVAREERLEALMQSQKLGEADDTGSWQQVDDFGWIKATQSPNWCVMPEAARPREPAQVPERVWERAAAPPPAPADRAAGAAGAGRGGEADADADEI</sequence>
<dbReference type="InterPro" id="IPR017901">
    <property type="entry name" value="C-CAP_CF_C-like"/>
</dbReference>
<dbReference type="EMBL" id="LSYV01000058">
    <property type="protein sequence ID" value="KXZ45186.1"/>
    <property type="molecule type" value="Genomic_DNA"/>
</dbReference>
<dbReference type="GO" id="GO:0005737">
    <property type="term" value="C:cytoplasm"/>
    <property type="evidence" value="ECO:0007669"/>
    <property type="project" value="UniProtKB-SubCell"/>
</dbReference>
<keyword evidence="3" id="KW-0963">Cytoplasm</keyword>
<evidence type="ECO:0000256" key="7">
    <source>
        <dbReference type="SAM" id="MobiDB-lite"/>
    </source>
</evidence>
<feature type="region of interest" description="Disordered" evidence="7">
    <location>
        <begin position="361"/>
        <end position="407"/>
    </location>
</feature>
<keyword evidence="5" id="KW-0143">Chaperone</keyword>
<organism evidence="9 10">
    <name type="scientific">Gonium pectorale</name>
    <name type="common">Green alga</name>
    <dbReference type="NCBI Taxonomy" id="33097"/>
    <lineage>
        <taxon>Eukaryota</taxon>
        <taxon>Viridiplantae</taxon>
        <taxon>Chlorophyta</taxon>
        <taxon>core chlorophytes</taxon>
        <taxon>Chlorophyceae</taxon>
        <taxon>CS clade</taxon>
        <taxon>Chlamydomonadales</taxon>
        <taxon>Volvocaceae</taxon>
        <taxon>Gonium</taxon>
    </lineage>
</organism>
<keyword evidence="10" id="KW-1185">Reference proteome</keyword>